<evidence type="ECO:0000313" key="12">
    <source>
        <dbReference type="EMBL" id="KAJ4458033.1"/>
    </source>
</evidence>
<comment type="catalytic activity">
    <reaction evidence="8">
        <text>Release of N-terminal amino acids, preferentially methionine, from peptides and arylamides.</text>
        <dbReference type="EC" id="3.4.11.18"/>
    </reaction>
</comment>
<name>A0ABQ8UGX0_9EUKA</name>
<evidence type="ECO:0000256" key="5">
    <source>
        <dbReference type="ARBA" id="ARBA00022771"/>
    </source>
</evidence>
<dbReference type="Pfam" id="PF15801">
    <property type="entry name" value="zf-C6H2"/>
    <property type="match status" value="1"/>
</dbReference>
<evidence type="ECO:0000313" key="13">
    <source>
        <dbReference type="Proteomes" id="UP001141327"/>
    </source>
</evidence>
<dbReference type="PRINTS" id="PR00599">
    <property type="entry name" value="MAPEPTIDASE"/>
</dbReference>
<dbReference type="EMBL" id="JAPMOS010000035">
    <property type="protein sequence ID" value="KAJ4458033.1"/>
    <property type="molecule type" value="Genomic_DNA"/>
</dbReference>
<comment type="caution">
    <text evidence="12">The sequence shown here is derived from an EMBL/GenBank/DDBJ whole genome shotgun (WGS) entry which is preliminary data.</text>
</comment>
<evidence type="ECO:0000256" key="4">
    <source>
        <dbReference type="ARBA" id="ARBA00022723"/>
    </source>
</evidence>
<keyword evidence="6 8" id="KW-0378">Hydrolase</keyword>
<evidence type="ECO:0000256" key="8">
    <source>
        <dbReference type="HAMAP-Rule" id="MF_03174"/>
    </source>
</evidence>
<dbReference type="CDD" id="cd01086">
    <property type="entry name" value="MetAP1"/>
    <property type="match status" value="1"/>
</dbReference>
<evidence type="ECO:0000256" key="7">
    <source>
        <dbReference type="ARBA" id="ARBA00022833"/>
    </source>
</evidence>
<dbReference type="HAMAP" id="MF_01974">
    <property type="entry name" value="MetAP_1"/>
    <property type="match status" value="1"/>
</dbReference>
<keyword evidence="2" id="KW-0963">Cytoplasm</keyword>
<evidence type="ECO:0000256" key="1">
    <source>
        <dbReference type="ARBA" id="ARBA00022438"/>
    </source>
</evidence>
<keyword evidence="1 8" id="KW-0031">Aminopeptidase</keyword>
<evidence type="ECO:0000256" key="2">
    <source>
        <dbReference type="ARBA" id="ARBA00022490"/>
    </source>
</evidence>
<dbReference type="GO" id="GO:0004177">
    <property type="term" value="F:aminopeptidase activity"/>
    <property type="evidence" value="ECO:0007669"/>
    <property type="project" value="UniProtKB-KW"/>
</dbReference>
<feature type="binding site" evidence="8">
    <location>
        <position position="334"/>
    </location>
    <ligand>
        <name>a divalent metal cation</name>
        <dbReference type="ChEBI" id="CHEBI:60240"/>
        <label>1</label>
    </ligand>
</feature>
<protein>
    <submittedName>
        <fullName evidence="12">Methionine aminopeptidase 1</fullName>
    </submittedName>
</protein>
<reference evidence="12" key="1">
    <citation type="journal article" date="2022" name="bioRxiv">
        <title>Genomics of Preaxostyla Flagellates Illuminates Evolutionary Transitions and the Path Towards Mitochondrial Loss.</title>
        <authorList>
            <person name="Novak L.V.F."/>
            <person name="Treitli S.C."/>
            <person name="Pyrih J."/>
            <person name="Halakuc P."/>
            <person name="Pipaliya S.V."/>
            <person name="Vacek V."/>
            <person name="Brzon O."/>
            <person name="Soukal P."/>
            <person name="Eme L."/>
            <person name="Dacks J.B."/>
            <person name="Karnkowska A."/>
            <person name="Elias M."/>
            <person name="Hampl V."/>
        </authorList>
    </citation>
    <scope>NUCLEOTIDE SEQUENCE</scope>
    <source>
        <strain evidence="12">RCP-MX</strain>
    </source>
</reference>
<dbReference type="Gene3D" id="3.90.230.10">
    <property type="entry name" value="Creatinase/methionine aminopeptidase superfamily"/>
    <property type="match status" value="1"/>
</dbReference>
<dbReference type="InterPro" id="IPR001714">
    <property type="entry name" value="Pept_M24_MAP"/>
</dbReference>
<evidence type="ECO:0000256" key="3">
    <source>
        <dbReference type="ARBA" id="ARBA00022670"/>
    </source>
</evidence>
<evidence type="ECO:0000259" key="11">
    <source>
        <dbReference type="Pfam" id="PF15801"/>
    </source>
</evidence>
<sequence length="400" mass="44267">MEANQQTQQSTAAAAPPAPILYKCARPGCTSPSATLQCPECLKLQVPGYLSHFCGPECFKQVWNSHRRLHATPTWHSDYRFTGPLRPGRITPKLAVPEDIAHPDYVDHPEGASLSEMAGDRLPIEVKTPAMIEGLRVSGRLAREVLDIAGRSVRPGITTDEIDRIVHQACIERHCYPSPLGYRLFPKSCCTSINEVICHGIPDTRPLQRGDIINVDITIYYNGYHGDLSETYLVGGPEACNPDWVKLVRTTYECTMLGISVCKPGVPYSEIGAIIEKHAHANGCAVCRDPHIMQVGHVFTIEPMINLGTHFQTHSWPDDWTAVTIDGMPSAQFEHTLVVTPTGVEIFTHRLPESCPLNFSTMPEEVLTDPARLAAALAPPPKEGARQEEPQPEKKKKHRR</sequence>
<dbReference type="Proteomes" id="UP001141327">
    <property type="component" value="Unassembled WGS sequence"/>
</dbReference>
<feature type="compositionally biased region" description="Basic and acidic residues" evidence="9">
    <location>
        <begin position="383"/>
        <end position="393"/>
    </location>
</feature>
<evidence type="ECO:0000256" key="6">
    <source>
        <dbReference type="ARBA" id="ARBA00022801"/>
    </source>
</evidence>
<feature type="binding site" evidence="8">
    <location>
        <position position="216"/>
    </location>
    <ligand>
        <name>a divalent metal cation</name>
        <dbReference type="ChEBI" id="CHEBI:60240"/>
        <label>1</label>
    </ligand>
</feature>
<feature type="binding site" evidence="8">
    <location>
        <position position="227"/>
    </location>
    <ligand>
        <name>a divalent metal cation</name>
        <dbReference type="ChEBI" id="CHEBI:60240"/>
        <label>1</label>
    </ligand>
</feature>
<dbReference type="PANTHER" id="PTHR43330:SF7">
    <property type="entry name" value="METHIONINE AMINOPEPTIDASE 1"/>
    <property type="match status" value="1"/>
</dbReference>
<dbReference type="InterPro" id="IPR000994">
    <property type="entry name" value="Pept_M24"/>
</dbReference>
<keyword evidence="4 8" id="KW-0479">Metal-binding</keyword>
<accession>A0ABQ8UGX0</accession>
<feature type="region of interest" description="Disordered" evidence="9">
    <location>
        <begin position="376"/>
        <end position="400"/>
    </location>
</feature>
<dbReference type="Pfam" id="PF00557">
    <property type="entry name" value="Peptidase_M24"/>
    <property type="match status" value="1"/>
</dbReference>
<feature type="binding site" evidence="8">
    <location>
        <position position="334"/>
    </location>
    <ligand>
        <name>a divalent metal cation</name>
        <dbReference type="ChEBI" id="CHEBI:60240"/>
        <label>2</label>
        <note>catalytic</note>
    </ligand>
</feature>
<evidence type="ECO:0000256" key="9">
    <source>
        <dbReference type="SAM" id="MobiDB-lite"/>
    </source>
</evidence>
<proteinExistence type="inferred from homology"/>
<comment type="similarity">
    <text evidence="8">Belongs to the peptidase M24A family. Methionine aminopeptidase type 1 subfamily.</text>
</comment>
<keyword evidence="13" id="KW-1185">Reference proteome</keyword>
<keyword evidence="3 8" id="KW-0645">Protease</keyword>
<keyword evidence="5" id="KW-0863">Zinc-finger</keyword>
<feature type="domain" description="Peptidase M24" evidence="10">
    <location>
        <begin position="134"/>
        <end position="284"/>
    </location>
</feature>
<keyword evidence="7" id="KW-0862">Zinc</keyword>
<dbReference type="InterPro" id="IPR002467">
    <property type="entry name" value="Pept_M24A_MAP1"/>
</dbReference>
<feature type="binding site" evidence="8">
    <location>
        <position position="227"/>
    </location>
    <ligand>
        <name>a divalent metal cation</name>
        <dbReference type="ChEBI" id="CHEBI:60240"/>
        <label>2</label>
        <note>catalytic</note>
    </ligand>
</feature>
<feature type="binding site" evidence="8">
    <location>
        <position position="199"/>
    </location>
    <ligand>
        <name>substrate</name>
    </ligand>
</feature>
<comment type="cofactor">
    <cofactor evidence="8">
        <name>Co(2+)</name>
        <dbReference type="ChEBI" id="CHEBI:48828"/>
    </cofactor>
    <cofactor evidence="8">
        <name>Zn(2+)</name>
        <dbReference type="ChEBI" id="CHEBI:29105"/>
    </cofactor>
    <cofactor evidence="8">
        <name>Mn(2+)</name>
        <dbReference type="ChEBI" id="CHEBI:29035"/>
    </cofactor>
    <cofactor evidence="8">
        <name>Fe(2+)</name>
        <dbReference type="ChEBI" id="CHEBI:29033"/>
    </cofactor>
    <text evidence="8">Binds 2 divalent metal cations per subunit. Has a high-affinity and a low affinity metal-binding site. The true nature of the physiological cofactor is under debate. The enzyme is active with cobalt, zinc, manganese or divalent iron ions. Most likely, methionine aminopeptidases function as mononuclear Fe(2+)-metalloproteases under physiological conditions, and the catalytically relevant metal-binding site has been assigned to the histidine-containing high-affinity site.</text>
</comment>
<gene>
    <name evidence="12" type="ORF">PAPYR_6293</name>
</gene>
<dbReference type="SUPFAM" id="SSF55920">
    <property type="entry name" value="Creatinase/aminopeptidase"/>
    <property type="match status" value="1"/>
</dbReference>
<feature type="binding site" evidence="8">
    <location>
        <position position="280"/>
    </location>
    <ligand>
        <name>a divalent metal cation</name>
        <dbReference type="ChEBI" id="CHEBI:60240"/>
        <label>2</label>
        <note>catalytic</note>
    </ligand>
</feature>
<dbReference type="InterPro" id="IPR036005">
    <property type="entry name" value="Creatinase/aminopeptidase-like"/>
</dbReference>
<dbReference type="InterPro" id="IPR031615">
    <property type="entry name" value="Zfn-C6H2"/>
</dbReference>
<evidence type="ECO:0000259" key="10">
    <source>
        <dbReference type="Pfam" id="PF00557"/>
    </source>
</evidence>
<comment type="caution">
    <text evidence="8">Lacks conserved residue(s) required for the propagation of feature annotation.</text>
</comment>
<feature type="domain" description="C6H2-type" evidence="11">
    <location>
        <begin position="24"/>
        <end position="71"/>
    </location>
</feature>
<dbReference type="PANTHER" id="PTHR43330">
    <property type="entry name" value="METHIONINE AMINOPEPTIDASE"/>
    <property type="match status" value="1"/>
</dbReference>
<feature type="binding site" evidence="8">
    <location>
        <position position="302"/>
    </location>
    <ligand>
        <name>a divalent metal cation</name>
        <dbReference type="ChEBI" id="CHEBI:60240"/>
        <label>2</label>
        <note>catalytic</note>
    </ligand>
</feature>
<organism evidence="12 13">
    <name type="scientific">Paratrimastix pyriformis</name>
    <dbReference type="NCBI Taxonomy" id="342808"/>
    <lineage>
        <taxon>Eukaryota</taxon>
        <taxon>Metamonada</taxon>
        <taxon>Preaxostyla</taxon>
        <taxon>Paratrimastigidae</taxon>
        <taxon>Paratrimastix</taxon>
    </lineage>
</organism>